<dbReference type="AlphaFoldDB" id="A0A8S1HGJ6"/>
<gene>
    <name evidence="2" type="ORF">CAUJ_LOCUS10773</name>
</gene>
<evidence type="ECO:0000313" key="3">
    <source>
        <dbReference type="Proteomes" id="UP000835052"/>
    </source>
</evidence>
<comment type="caution">
    <text evidence="2">The sequence shown here is derived from an EMBL/GenBank/DDBJ whole genome shotgun (WGS) entry which is preliminary data.</text>
</comment>
<feature type="chain" id="PRO_5035808865" evidence="1">
    <location>
        <begin position="19"/>
        <end position="105"/>
    </location>
</feature>
<keyword evidence="3" id="KW-1185">Reference proteome</keyword>
<protein>
    <submittedName>
        <fullName evidence="2">Uncharacterized protein</fullName>
    </submittedName>
</protein>
<feature type="signal peptide" evidence="1">
    <location>
        <begin position="1"/>
        <end position="18"/>
    </location>
</feature>
<proteinExistence type="predicted"/>
<organism evidence="2 3">
    <name type="scientific">Caenorhabditis auriculariae</name>
    <dbReference type="NCBI Taxonomy" id="2777116"/>
    <lineage>
        <taxon>Eukaryota</taxon>
        <taxon>Metazoa</taxon>
        <taxon>Ecdysozoa</taxon>
        <taxon>Nematoda</taxon>
        <taxon>Chromadorea</taxon>
        <taxon>Rhabditida</taxon>
        <taxon>Rhabditina</taxon>
        <taxon>Rhabditomorpha</taxon>
        <taxon>Rhabditoidea</taxon>
        <taxon>Rhabditidae</taxon>
        <taxon>Peloderinae</taxon>
        <taxon>Caenorhabditis</taxon>
    </lineage>
</organism>
<dbReference type="Proteomes" id="UP000835052">
    <property type="component" value="Unassembled WGS sequence"/>
</dbReference>
<dbReference type="EMBL" id="CAJGYM010000048">
    <property type="protein sequence ID" value="CAD6194854.1"/>
    <property type="molecule type" value="Genomic_DNA"/>
</dbReference>
<evidence type="ECO:0000313" key="2">
    <source>
        <dbReference type="EMBL" id="CAD6194854.1"/>
    </source>
</evidence>
<reference evidence="2" key="1">
    <citation type="submission" date="2020-10" db="EMBL/GenBank/DDBJ databases">
        <authorList>
            <person name="Kikuchi T."/>
        </authorList>
    </citation>
    <scope>NUCLEOTIDE SEQUENCE</scope>
    <source>
        <strain evidence="2">NKZ352</strain>
    </source>
</reference>
<name>A0A8S1HGJ6_9PELO</name>
<accession>A0A8S1HGJ6</accession>
<sequence length="105" mass="12037">MKLFLVVFFCLVAGGTSSFTDEMNAVEKEIQGKADQATSCLRENINYEIMKMMLMEESLAQMARELLKTQTLSAKFYENIVRTITHKTFELVNKQNNCQCKLAQI</sequence>
<evidence type="ECO:0000256" key="1">
    <source>
        <dbReference type="SAM" id="SignalP"/>
    </source>
</evidence>
<keyword evidence="1" id="KW-0732">Signal</keyword>